<keyword evidence="3" id="KW-1185">Reference proteome</keyword>
<dbReference type="OrthoDB" id="10552268at2759"/>
<name>A0A1J4KB72_9EUKA</name>
<dbReference type="VEuPathDB" id="TrichDB:TRFO_22751"/>
<feature type="region of interest" description="Disordered" evidence="1">
    <location>
        <begin position="1"/>
        <end position="21"/>
    </location>
</feature>
<protein>
    <submittedName>
        <fullName evidence="2">Uncharacterized protein</fullName>
    </submittedName>
</protein>
<reference evidence="2" key="1">
    <citation type="submission" date="2016-10" db="EMBL/GenBank/DDBJ databases">
        <authorList>
            <person name="Benchimol M."/>
            <person name="Almeida L.G."/>
            <person name="Vasconcelos A.T."/>
            <person name="Perreira-Neves A."/>
            <person name="Rosa I.A."/>
            <person name="Tasca T."/>
            <person name="Bogo M.R."/>
            <person name="de Souza W."/>
        </authorList>
    </citation>
    <scope>NUCLEOTIDE SEQUENCE [LARGE SCALE GENOMIC DNA]</scope>
    <source>
        <strain evidence="2">K</strain>
    </source>
</reference>
<proteinExistence type="predicted"/>
<evidence type="ECO:0000313" key="2">
    <source>
        <dbReference type="EMBL" id="OHT08665.1"/>
    </source>
</evidence>
<dbReference type="Proteomes" id="UP000179807">
    <property type="component" value="Unassembled WGS sequence"/>
</dbReference>
<comment type="caution">
    <text evidence="2">The sequence shown here is derived from an EMBL/GenBank/DDBJ whole genome shotgun (WGS) entry which is preliminary data.</text>
</comment>
<sequence>MPPKIAGIFGGGGNRAKAPDLKKISDTNNETIDIENSLGDRQFDELLSSRVKIEDPKKPKYIFAALEKADERKAMADEMKNLSLEREIKKLEEKNGPFIRYYTDGQHEPTEVPKEEAEILEKIQAGEIEKKEPEQIDFEGMRQRYMERLENKDILKLKLNQKRMNLILHYAEIATQ</sequence>
<evidence type="ECO:0000313" key="3">
    <source>
        <dbReference type="Proteomes" id="UP000179807"/>
    </source>
</evidence>
<dbReference type="GeneID" id="94837446"/>
<dbReference type="RefSeq" id="XP_068361801.1">
    <property type="nucleotide sequence ID" value="XM_068502742.1"/>
</dbReference>
<gene>
    <name evidence="2" type="ORF">TRFO_22751</name>
</gene>
<accession>A0A1J4KB72</accession>
<organism evidence="2 3">
    <name type="scientific">Tritrichomonas foetus</name>
    <dbReference type="NCBI Taxonomy" id="1144522"/>
    <lineage>
        <taxon>Eukaryota</taxon>
        <taxon>Metamonada</taxon>
        <taxon>Parabasalia</taxon>
        <taxon>Tritrichomonadida</taxon>
        <taxon>Tritrichomonadidae</taxon>
        <taxon>Tritrichomonas</taxon>
    </lineage>
</organism>
<evidence type="ECO:0000256" key="1">
    <source>
        <dbReference type="SAM" id="MobiDB-lite"/>
    </source>
</evidence>
<dbReference type="AlphaFoldDB" id="A0A1J4KB72"/>
<dbReference type="EMBL" id="MLAK01000661">
    <property type="protein sequence ID" value="OHT08665.1"/>
    <property type="molecule type" value="Genomic_DNA"/>
</dbReference>